<dbReference type="Proteomes" id="UP000693946">
    <property type="component" value="Linkage Group LG14"/>
</dbReference>
<protein>
    <recommendedName>
        <fullName evidence="3">Secreted protein</fullName>
    </recommendedName>
</protein>
<evidence type="ECO:0000313" key="1">
    <source>
        <dbReference type="EMBL" id="KAG7513191.1"/>
    </source>
</evidence>
<evidence type="ECO:0000313" key="2">
    <source>
        <dbReference type="Proteomes" id="UP000693946"/>
    </source>
</evidence>
<organism evidence="1 2">
    <name type="scientific">Solea senegalensis</name>
    <name type="common">Senegalese sole</name>
    <dbReference type="NCBI Taxonomy" id="28829"/>
    <lineage>
        <taxon>Eukaryota</taxon>
        <taxon>Metazoa</taxon>
        <taxon>Chordata</taxon>
        <taxon>Craniata</taxon>
        <taxon>Vertebrata</taxon>
        <taxon>Euteleostomi</taxon>
        <taxon>Actinopterygii</taxon>
        <taxon>Neopterygii</taxon>
        <taxon>Teleostei</taxon>
        <taxon>Neoteleostei</taxon>
        <taxon>Acanthomorphata</taxon>
        <taxon>Carangaria</taxon>
        <taxon>Pleuronectiformes</taxon>
        <taxon>Pleuronectoidei</taxon>
        <taxon>Soleidae</taxon>
        <taxon>Solea</taxon>
    </lineage>
</organism>
<dbReference type="AlphaFoldDB" id="A0AAV6S638"/>
<proteinExistence type="predicted"/>
<keyword evidence="2" id="KW-1185">Reference proteome</keyword>
<gene>
    <name evidence="1" type="ORF">JOB18_000768</name>
</gene>
<evidence type="ECO:0008006" key="3">
    <source>
        <dbReference type="Google" id="ProtNLM"/>
    </source>
</evidence>
<comment type="caution">
    <text evidence="1">The sequence shown here is derived from an EMBL/GenBank/DDBJ whole genome shotgun (WGS) entry which is preliminary data.</text>
</comment>
<accession>A0AAV6S638</accession>
<name>A0AAV6S638_SOLSE</name>
<reference evidence="1 2" key="1">
    <citation type="journal article" date="2021" name="Sci. Rep.">
        <title>Chromosome anchoring in Senegalese sole (Solea senegalensis) reveals sex-associated markers and genome rearrangements in flatfish.</title>
        <authorList>
            <person name="Guerrero-Cozar I."/>
            <person name="Gomez-Garrido J."/>
            <person name="Berbel C."/>
            <person name="Martinez-Blanch J.F."/>
            <person name="Alioto T."/>
            <person name="Claros M.G."/>
            <person name="Gagnaire P.A."/>
            <person name="Manchado M."/>
        </authorList>
    </citation>
    <scope>NUCLEOTIDE SEQUENCE [LARGE SCALE GENOMIC DNA]</scope>
    <source>
        <strain evidence="1">Sse05_10M</strain>
    </source>
</reference>
<sequence length="77" mass="8617">MRLSPIKAWLGLDRLRKVLHLLALPWNASKSLGSSSVSQLLSGEEHCSIHKPFMGCNKEACWHYTLSRLCDPVENGV</sequence>
<dbReference type="EMBL" id="JAGKHQ010000006">
    <property type="protein sequence ID" value="KAG7513191.1"/>
    <property type="molecule type" value="Genomic_DNA"/>
</dbReference>